<evidence type="ECO:0000313" key="3">
    <source>
        <dbReference type="EMBL" id="CDR42492.1"/>
    </source>
</evidence>
<dbReference type="GO" id="GO:0002098">
    <property type="term" value="P:tRNA wobble uridine modification"/>
    <property type="evidence" value="ECO:0007669"/>
    <property type="project" value="InterPro"/>
</dbReference>
<dbReference type="EMBL" id="LK052894">
    <property type="protein sequence ID" value="CDR42492.1"/>
    <property type="molecule type" value="Genomic_DNA"/>
</dbReference>
<dbReference type="Pfam" id="PF09807">
    <property type="entry name" value="ELP6"/>
    <property type="match status" value="1"/>
</dbReference>
<dbReference type="OMA" id="EYVYHIT"/>
<dbReference type="UniPathway" id="UPA00988"/>
<name>A0A061AZ77_CYBFA</name>
<evidence type="ECO:0000313" key="4">
    <source>
        <dbReference type="EMBL" id="ONH67883.1"/>
    </source>
</evidence>
<keyword evidence="5" id="KW-1185">Reference proteome</keyword>
<protein>
    <submittedName>
        <fullName evidence="3">CYFA0S09e04742g1_1</fullName>
    </submittedName>
    <submittedName>
        <fullName evidence="4">Elongator complex protein 6</fullName>
    </submittedName>
</protein>
<dbReference type="Gene3D" id="3.40.50.300">
    <property type="entry name" value="P-loop containing nucleotide triphosphate hydrolases"/>
    <property type="match status" value="1"/>
</dbReference>
<dbReference type="PANTHER" id="PTHR16184:SF6">
    <property type="entry name" value="ELONGATOR COMPLEX PROTEIN 6"/>
    <property type="match status" value="1"/>
</dbReference>
<dbReference type="VEuPathDB" id="FungiDB:BON22_2761"/>
<dbReference type="OrthoDB" id="9995306at2759"/>
<reference evidence="5" key="2">
    <citation type="journal article" date="2017" name="Genome Announc.">
        <title>Genome sequences of Cyberlindnera fabianii 65, Pichia kudriavzevii 129, and Saccharomyces cerevisiae 131 isolated from fermented masau fruits in Zimbabwe.</title>
        <authorList>
            <person name="van Rijswijck I.M.H."/>
            <person name="Derks M.F.L."/>
            <person name="Abee T."/>
            <person name="de Ridder D."/>
            <person name="Smid E.J."/>
        </authorList>
    </citation>
    <scope>NUCLEOTIDE SEQUENCE [LARGE SCALE GENOMIC DNA]</scope>
    <source>
        <strain evidence="5">65</strain>
    </source>
</reference>
<dbReference type="PANTHER" id="PTHR16184">
    <property type="entry name" value="ELONGATOR COMPLEX PROTEIN 6"/>
    <property type="match status" value="1"/>
</dbReference>
<dbReference type="InterPro" id="IPR018627">
    <property type="entry name" value="ELP6"/>
</dbReference>
<organism evidence="3">
    <name type="scientific">Cyberlindnera fabianii</name>
    <name type="common">Yeast</name>
    <name type="synonym">Hansenula fabianii</name>
    <dbReference type="NCBI Taxonomy" id="36022"/>
    <lineage>
        <taxon>Eukaryota</taxon>
        <taxon>Fungi</taxon>
        <taxon>Dikarya</taxon>
        <taxon>Ascomycota</taxon>
        <taxon>Saccharomycotina</taxon>
        <taxon>Saccharomycetes</taxon>
        <taxon>Phaffomycetales</taxon>
        <taxon>Phaffomycetaceae</taxon>
        <taxon>Cyberlindnera</taxon>
    </lineage>
</organism>
<comment type="similarity">
    <text evidence="2">Belongs to the ELP6 family.</text>
</comment>
<accession>A0A061AZ77</accession>
<evidence type="ECO:0000256" key="2">
    <source>
        <dbReference type="ARBA" id="ARBA00008837"/>
    </source>
</evidence>
<comment type="pathway">
    <text evidence="1">tRNA modification; 5-methoxycarbonylmethyl-2-thiouridine-tRNA biosynthesis.</text>
</comment>
<reference evidence="3" key="1">
    <citation type="journal article" date="2014" name="Genome Announc.">
        <title>Genome sequence of the yeast Cyberlindnera fabianii (Hansenula fabianii).</title>
        <authorList>
            <person name="Freel K.C."/>
            <person name="Sarilar V."/>
            <person name="Neuveglise C."/>
            <person name="Devillers H."/>
            <person name="Friedrich A."/>
            <person name="Schacherer J."/>
        </authorList>
    </citation>
    <scope>NUCLEOTIDE SEQUENCE</scope>
    <source>
        <strain evidence="3">YJS4271</strain>
    </source>
</reference>
<gene>
    <name evidence="4" type="ORF">BON22_2761</name>
    <name evidence="3" type="ORF">CYFA0S_09e04742g</name>
</gene>
<dbReference type="Proteomes" id="UP000189513">
    <property type="component" value="Unassembled WGS sequence"/>
</dbReference>
<dbReference type="EMBL" id="MPUK01000004">
    <property type="protein sequence ID" value="ONH67883.1"/>
    <property type="molecule type" value="Genomic_DNA"/>
</dbReference>
<dbReference type="GO" id="GO:0033588">
    <property type="term" value="C:elongator holoenzyme complex"/>
    <property type="evidence" value="ECO:0007669"/>
    <property type="project" value="InterPro"/>
</dbReference>
<dbReference type="AlphaFoldDB" id="A0A061AZ77"/>
<reference evidence="4" key="3">
    <citation type="submission" date="2017-01" db="EMBL/GenBank/DDBJ databases">
        <authorList>
            <person name="Mah S.A."/>
            <person name="Swanson W.J."/>
            <person name="Moy G.W."/>
            <person name="Vacquier V.D."/>
        </authorList>
    </citation>
    <scope>NUCLEOTIDE SEQUENCE [LARGE SCALE GENOMIC DNA]</scope>
    <source>
        <strain evidence="4">65</strain>
    </source>
</reference>
<proteinExistence type="inferred from homology"/>
<dbReference type="CDD" id="cd19495">
    <property type="entry name" value="Elp6"/>
    <property type="match status" value="1"/>
</dbReference>
<evidence type="ECO:0000256" key="1">
    <source>
        <dbReference type="ARBA" id="ARBA00005043"/>
    </source>
</evidence>
<sequence>MTTQKQDLTFFHDNSIIPQLNERLLGVVTHTQGTSPSWLINSLVENALYGTCHLNHDQPSRRSNVVADTVLISFLHNEKFFEKDLRKAGVETGEGFHFIDLFSDLFSKISSPASLEKTVEGIVTQIKSFKRNHKVLIIEGIEVLLAATPINATQLLDQIAVLCRASTSLFIITAADPELYTLKVANEKLPEFKMNEFLNRLAHMSKLNIALRPLDTGRAKDVTGTLTISRGAIPFKSLQVTEKEYLFLVSRDQTTKLFFR</sequence>
<dbReference type="InterPro" id="IPR027417">
    <property type="entry name" value="P-loop_NTPase"/>
</dbReference>
<evidence type="ECO:0000313" key="5">
    <source>
        <dbReference type="Proteomes" id="UP000189513"/>
    </source>
</evidence>